<dbReference type="Pfam" id="PF13963">
    <property type="entry name" value="Transpos_assoc"/>
    <property type="match status" value="1"/>
</dbReference>
<proteinExistence type="predicted"/>
<dbReference type="Pfam" id="PF13952">
    <property type="entry name" value="DUF4216"/>
    <property type="match status" value="1"/>
</dbReference>
<organism evidence="4 5">
    <name type="scientific">Corchorus capsularis</name>
    <name type="common">Jute</name>
    <dbReference type="NCBI Taxonomy" id="210143"/>
    <lineage>
        <taxon>Eukaryota</taxon>
        <taxon>Viridiplantae</taxon>
        <taxon>Streptophyta</taxon>
        <taxon>Embryophyta</taxon>
        <taxon>Tracheophyta</taxon>
        <taxon>Spermatophyta</taxon>
        <taxon>Magnoliopsida</taxon>
        <taxon>eudicotyledons</taxon>
        <taxon>Gunneridae</taxon>
        <taxon>Pentapetalae</taxon>
        <taxon>rosids</taxon>
        <taxon>malvids</taxon>
        <taxon>Malvales</taxon>
        <taxon>Malvaceae</taxon>
        <taxon>Grewioideae</taxon>
        <taxon>Apeibeae</taxon>
        <taxon>Corchorus</taxon>
    </lineage>
</organism>
<evidence type="ECO:0000313" key="4">
    <source>
        <dbReference type="EMBL" id="OMO99515.1"/>
    </source>
</evidence>
<dbReference type="EMBL" id="AWWV01006856">
    <property type="protein sequence ID" value="OMO99515.1"/>
    <property type="molecule type" value="Genomic_DNA"/>
</dbReference>
<name>A0A1R3JXG0_COCAP</name>
<dbReference type="AlphaFoldDB" id="A0A1R3JXG0"/>
<dbReference type="InterPro" id="IPR025312">
    <property type="entry name" value="DUF4216"/>
</dbReference>
<evidence type="ECO:0000259" key="2">
    <source>
        <dbReference type="Pfam" id="PF13952"/>
    </source>
</evidence>
<evidence type="ECO:0000313" key="5">
    <source>
        <dbReference type="Proteomes" id="UP000188268"/>
    </source>
</evidence>
<gene>
    <name evidence="4" type="ORF">CCACVL1_03766</name>
</gene>
<evidence type="ECO:0000256" key="1">
    <source>
        <dbReference type="SAM" id="MobiDB-lite"/>
    </source>
</evidence>
<dbReference type="PANTHER" id="PTHR10775:SF182">
    <property type="entry name" value="TRANSPOSON, EN_SPM-LIKE, TRANSPOSASE-ASSOCIATED DOMAIN PROTEIN-RELATED"/>
    <property type="match status" value="1"/>
</dbReference>
<feature type="domain" description="DUF4216" evidence="2">
    <location>
        <begin position="669"/>
        <end position="745"/>
    </location>
</feature>
<dbReference type="InterPro" id="IPR029480">
    <property type="entry name" value="Transpos_assoc"/>
</dbReference>
<protein>
    <submittedName>
        <fullName evidence="4">Transposon, En/Spm-like protein</fullName>
    </submittedName>
</protein>
<reference evidence="4 5" key="1">
    <citation type="submission" date="2013-09" db="EMBL/GenBank/DDBJ databases">
        <title>Corchorus capsularis genome sequencing.</title>
        <authorList>
            <person name="Alam M."/>
            <person name="Haque M.S."/>
            <person name="Islam M.S."/>
            <person name="Emdad E.M."/>
            <person name="Islam M.M."/>
            <person name="Ahmed B."/>
            <person name="Halim A."/>
            <person name="Hossen Q.M.M."/>
            <person name="Hossain M.Z."/>
            <person name="Ahmed R."/>
            <person name="Khan M.M."/>
            <person name="Islam R."/>
            <person name="Rashid M.M."/>
            <person name="Khan S.A."/>
            <person name="Rahman M.S."/>
            <person name="Alam M."/>
        </authorList>
    </citation>
    <scope>NUCLEOTIDE SEQUENCE [LARGE SCALE GENOMIC DNA]</scope>
    <source>
        <strain evidence="5">cv. CVL-1</strain>
        <tissue evidence="4">Whole seedling</tissue>
    </source>
</reference>
<sequence>MYNKNLPGRRGLTNEFIAGVEEFIQFASTQYEHMDGELLRCPCRKCDNLQFLDPKEVTLHFYNKGFTKNYFNWVSHSEELWVEEQQVDDVSEELNLDQQFRDYEHRGPSFVPTASFDEVGPSGEPFYGEAQPSFKEVVPSPLGDEVPNPLGDLYDKFFNLLKDADEPLYSGCETNTQLSMVAKMLRMKAERNLPESTFNEFAKMLKDNLPRDNTLPENFYGYKRYKNMRGRVDNPKRKRIAHAILRWHFSHEIDEGHMCHLSDAEAWKHFDRTYPDFAFEPRKIRLGLCADGFSPYGQYGQSYSCWPVIVTPYNLPPGMCMKSEYMFLSLICPGPKNPKKNIDVILQLLIEELNHLWDHGEMTHDVSTGERFNMRAALMWTINDFPAYECYLDGVPLGYLDAQYVWRTQSVSIYKMVRRVDWDSAPPRLTGDEILNRVSQYKSPMEDPRGKTPEYGNGHKWTKRSIFWDLPYWKTNMIRHNLDAMHIEKNVFDNVIATVMDVPGKSKDNLNARKDVRLYCDRPEIAIPVESTFNRRGEGQKILRWLLEEELHAAQTYILRNCEEAQPIYQMFVTHLQQYDNAIIDEMVDKHFSKWFTGYVQNPNNQVTNQLLTTLAWGPFTRVKTFSSYFINGYNFHTLEHGETKSTMNSGVCVRSLNGDFYGLLEKIIQLEFSDMPPKVVILFNCQWFDPTVKGMKIDKKYGIVNLNRKRMYKKYDPFVLAQQVIQVYYCDYPSLKRDKADWMVAFKIKGRMTIEGRWKENDIPPYQMDETEARPVVSTYEVLPPLNDPNGIDLFVDLSDFGPQCHRLNLTTVVEEEEEEHEGYDEDIDDEEVDDEDDEEELGSAF</sequence>
<dbReference type="InterPro" id="IPR004242">
    <property type="entry name" value="Transposase_21"/>
</dbReference>
<dbReference type="OMA" id="RWKENDI"/>
<comment type="caution">
    <text evidence="4">The sequence shown here is derived from an EMBL/GenBank/DDBJ whole genome shotgun (WGS) entry which is preliminary data.</text>
</comment>
<dbReference type="PANTHER" id="PTHR10775">
    <property type="entry name" value="OS08G0208400 PROTEIN"/>
    <property type="match status" value="1"/>
</dbReference>
<dbReference type="OrthoDB" id="1726731at2759"/>
<keyword evidence="5" id="KW-1185">Reference proteome</keyword>
<feature type="domain" description="Transposase-associated" evidence="3">
    <location>
        <begin position="11"/>
        <end position="78"/>
    </location>
</feature>
<evidence type="ECO:0000259" key="3">
    <source>
        <dbReference type="Pfam" id="PF13963"/>
    </source>
</evidence>
<dbReference type="Proteomes" id="UP000188268">
    <property type="component" value="Unassembled WGS sequence"/>
</dbReference>
<feature type="region of interest" description="Disordered" evidence="1">
    <location>
        <begin position="815"/>
        <end position="847"/>
    </location>
</feature>
<dbReference type="Pfam" id="PF02992">
    <property type="entry name" value="Transposase_21"/>
    <property type="match status" value="1"/>
</dbReference>
<accession>A0A1R3JXG0</accession>
<dbReference type="Gramene" id="OMO99515">
    <property type="protein sequence ID" value="OMO99515"/>
    <property type="gene ID" value="CCACVL1_03766"/>
</dbReference>